<dbReference type="Proteomes" id="UP001177597">
    <property type="component" value="Chromosome"/>
</dbReference>
<proteinExistence type="predicted"/>
<gene>
    <name evidence="1" type="ORF">QE207_08005</name>
</gene>
<dbReference type="InterPro" id="IPR009731">
    <property type="entry name" value="P-like"/>
</dbReference>
<sequence length="157" mass="18298">MWKQAISALSDAQLELIFKFCLARCMNGNPWPPELSDVIAELAAKSVKQDPFGISDHSMLNDWKRYCRDKGMYDSAELYPFKHPVQYWIFTDLHRKMIDMCLTEGEIEKQLKKMLIDWSERVANGGSIPKPIIRLADRSRPRPAWIDIIENNKNKTK</sequence>
<protein>
    <submittedName>
        <fullName evidence="1">Replication protein P</fullName>
    </submittedName>
</protein>
<organism evidence="1 2">
    <name type="scientific">Arsenophonus nasoniae</name>
    <name type="common">son-killer infecting Nasonia vitripennis</name>
    <dbReference type="NCBI Taxonomy" id="638"/>
    <lineage>
        <taxon>Bacteria</taxon>
        <taxon>Pseudomonadati</taxon>
        <taxon>Pseudomonadota</taxon>
        <taxon>Gammaproteobacteria</taxon>
        <taxon>Enterobacterales</taxon>
        <taxon>Morganellaceae</taxon>
        <taxon>Arsenophonus</taxon>
    </lineage>
</organism>
<reference evidence="1" key="1">
    <citation type="submission" date="2023-04" db="EMBL/GenBank/DDBJ databases">
        <title>Genome dynamics across the evolutionary transition to endosymbiosis.</title>
        <authorList>
            <person name="Siozios S."/>
            <person name="Nadal-Jimenez P."/>
            <person name="Azagi T."/>
            <person name="Sprong H."/>
            <person name="Frost C.L."/>
            <person name="Parratt S.R."/>
            <person name="Taylor G."/>
            <person name="Brettell L."/>
            <person name="Lew K.C."/>
            <person name="Croft L."/>
            <person name="King K.C."/>
            <person name="Brockhurst M.A."/>
            <person name="Hypsa V."/>
            <person name="Novakova E."/>
            <person name="Darby A.C."/>
            <person name="Hurst G.D.D."/>
        </authorList>
    </citation>
    <scope>NUCLEOTIDE SEQUENCE</scope>
    <source>
        <strain evidence="1">AIh</strain>
    </source>
</reference>
<evidence type="ECO:0000313" key="2">
    <source>
        <dbReference type="Proteomes" id="UP001177597"/>
    </source>
</evidence>
<accession>A0AA95GGB6</accession>
<dbReference type="Pfam" id="PF06992">
    <property type="entry name" value="Phage_lambda_P"/>
    <property type="match status" value="1"/>
</dbReference>
<dbReference type="GO" id="GO:0006270">
    <property type="term" value="P:DNA replication initiation"/>
    <property type="evidence" value="ECO:0007669"/>
    <property type="project" value="InterPro"/>
</dbReference>
<dbReference type="RefSeq" id="WP_280629962.1">
    <property type="nucleotide sequence ID" value="NZ_CP123498.1"/>
</dbReference>
<dbReference type="EMBL" id="CP123498">
    <property type="protein sequence ID" value="WGL96474.1"/>
    <property type="molecule type" value="Genomic_DNA"/>
</dbReference>
<evidence type="ECO:0000313" key="1">
    <source>
        <dbReference type="EMBL" id="WGL96474.1"/>
    </source>
</evidence>
<name>A0AA95GGB6_9GAMM</name>
<dbReference type="AlphaFoldDB" id="A0AA95GGB6"/>